<name>A0AAD8WEC6_LOLMU</name>
<evidence type="ECO:0000313" key="2">
    <source>
        <dbReference type="Proteomes" id="UP001231189"/>
    </source>
</evidence>
<dbReference type="InterPro" id="IPR055312">
    <property type="entry name" value="FBL15-like"/>
</dbReference>
<keyword evidence="2" id="KW-1185">Reference proteome</keyword>
<organism evidence="1 2">
    <name type="scientific">Lolium multiflorum</name>
    <name type="common">Italian ryegrass</name>
    <name type="synonym">Lolium perenne subsp. multiflorum</name>
    <dbReference type="NCBI Taxonomy" id="4521"/>
    <lineage>
        <taxon>Eukaryota</taxon>
        <taxon>Viridiplantae</taxon>
        <taxon>Streptophyta</taxon>
        <taxon>Embryophyta</taxon>
        <taxon>Tracheophyta</taxon>
        <taxon>Spermatophyta</taxon>
        <taxon>Magnoliopsida</taxon>
        <taxon>Liliopsida</taxon>
        <taxon>Poales</taxon>
        <taxon>Poaceae</taxon>
        <taxon>BOP clade</taxon>
        <taxon>Pooideae</taxon>
        <taxon>Poodae</taxon>
        <taxon>Poeae</taxon>
        <taxon>Poeae Chloroplast Group 2 (Poeae type)</taxon>
        <taxon>Loliodinae</taxon>
        <taxon>Loliinae</taxon>
        <taxon>Lolium</taxon>
    </lineage>
</organism>
<dbReference type="PANTHER" id="PTHR34709:SF61">
    <property type="entry name" value="OS07G0229100 PROTEIN"/>
    <property type="match status" value="1"/>
</dbReference>
<evidence type="ECO:0000313" key="1">
    <source>
        <dbReference type="EMBL" id="KAK1651047.1"/>
    </source>
</evidence>
<gene>
    <name evidence="1" type="ORF">QYE76_068852</name>
</gene>
<dbReference type="AlphaFoldDB" id="A0AAD8WEC6"/>
<dbReference type="SUPFAM" id="SSF81383">
    <property type="entry name" value="F-box domain"/>
    <property type="match status" value="1"/>
</dbReference>
<dbReference type="Proteomes" id="UP001231189">
    <property type="component" value="Unassembled WGS sequence"/>
</dbReference>
<reference evidence="1" key="1">
    <citation type="submission" date="2023-07" db="EMBL/GenBank/DDBJ databases">
        <title>A chromosome-level genome assembly of Lolium multiflorum.</title>
        <authorList>
            <person name="Chen Y."/>
            <person name="Copetti D."/>
            <person name="Kolliker R."/>
            <person name="Studer B."/>
        </authorList>
    </citation>
    <scope>NUCLEOTIDE SEQUENCE</scope>
    <source>
        <strain evidence="1">02402/16</strain>
        <tissue evidence="1">Leaf</tissue>
    </source>
</reference>
<proteinExistence type="predicted"/>
<comment type="caution">
    <text evidence="1">The sequence shown here is derived from an EMBL/GenBank/DDBJ whole genome shotgun (WGS) entry which is preliminary data.</text>
</comment>
<sequence>MEHSDGEIAAPPEDRLSALPVDILIDILLKLRDAAAAAQTSGLSRHWRRLWAQLPELFFHPATRPNGIRAAIESNELPALRRLEVKVIHPTRESLAAWLHIAAPRLSGDLRIIKAAGQSETEDEAAQGAPLELPCFENATAIRLDLGNLALAMPPAGVFAGLTDLFLSGVDLRGPCMLGDAVSSPRCPALRKLAVHGASGLANFAIRSDSLLEIELKHLKGDGALGLGNITIRSESLLQIGLIKVHDMQQLTVLAPALQVLNVTYCFAHGSTYSEPVANICAPQLMCLYWTDAYEPSSTQFGNIRNLKWLDTYPFLVYGSDSRKLSNDWCLGLMRRFESILYLTFILVYPLDITNKQYLMEDITRFPDIEGLALEIKPKGHSFGASVFHVLRMCTGVRRLRFTLMDVISHTEAQSACPSDCVCDQLPNWKTQELALHCLQEVTIHKLNGTEHEAALIKRLFDWATVLGNMTIAFHDSVPKRKAKEFFQMLQSFSRPEICMKGPHFA</sequence>
<dbReference type="EMBL" id="JAUUTY010000004">
    <property type="protein sequence ID" value="KAK1651047.1"/>
    <property type="molecule type" value="Genomic_DNA"/>
</dbReference>
<protein>
    <recommendedName>
        <fullName evidence="3">F-box domain-containing protein</fullName>
    </recommendedName>
</protein>
<accession>A0AAD8WEC6</accession>
<dbReference type="PANTHER" id="PTHR34709">
    <property type="entry name" value="OS10G0396666 PROTEIN"/>
    <property type="match status" value="1"/>
</dbReference>
<evidence type="ECO:0008006" key="3">
    <source>
        <dbReference type="Google" id="ProtNLM"/>
    </source>
</evidence>
<dbReference type="InterPro" id="IPR036047">
    <property type="entry name" value="F-box-like_dom_sf"/>
</dbReference>